<comment type="caution">
    <text evidence="6">The sequence shown here is derived from an EMBL/GenBank/DDBJ whole genome shotgun (WGS) entry which is preliminary data.</text>
</comment>
<comment type="caution">
    <text evidence="3">Lacks conserved residue(s) required for the propagation of feature annotation.</text>
</comment>
<dbReference type="Gene3D" id="3.10.250.10">
    <property type="entry name" value="SRCR-like domain"/>
    <property type="match status" value="1"/>
</dbReference>
<dbReference type="EMBL" id="CALNXK010000002">
    <property type="protein sequence ID" value="CAH3033181.1"/>
    <property type="molecule type" value="Genomic_DNA"/>
</dbReference>
<dbReference type="SUPFAM" id="SSF56487">
    <property type="entry name" value="SRCR-like"/>
    <property type="match status" value="1"/>
</dbReference>
<evidence type="ECO:0000256" key="1">
    <source>
        <dbReference type="ARBA" id="ARBA00022729"/>
    </source>
</evidence>
<feature type="domain" description="Ig-like" evidence="5">
    <location>
        <begin position="449"/>
        <end position="536"/>
    </location>
</feature>
<dbReference type="PRINTS" id="PR00258">
    <property type="entry name" value="SPERACTRCPTR"/>
</dbReference>
<evidence type="ECO:0000259" key="4">
    <source>
        <dbReference type="PROSITE" id="PS50287"/>
    </source>
</evidence>
<dbReference type="InterPro" id="IPR003599">
    <property type="entry name" value="Ig_sub"/>
</dbReference>
<dbReference type="InterPro" id="IPR036772">
    <property type="entry name" value="SRCR-like_dom_sf"/>
</dbReference>
<evidence type="ECO:0000256" key="3">
    <source>
        <dbReference type="PROSITE-ProRule" id="PRU00196"/>
    </source>
</evidence>
<dbReference type="PROSITE" id="PS50835">
    <property type="entry name" value="IG_LIKE"/>
    <property type="match status" value="6"/>
</dbReference>
<dbReference type="SMART" id="SM00408">
    <property type="entry name" value="IGc2"/>
    <property type="match status" value="6"/>
</dbReference>
<organism evidence="6 7">
    <name type="scientific">Porites lobata</name>
    <dbReference type="NCBI Taxonomy" id="104759"/>
    <lineage>
        <taxon>Eukaryota</taxon>
        <taxon>Metazoa</taxon>
        <taxon>Cnidaria</taxon>
        <taxon>Anthozoa</taxon>
        <taxon>Hexacorallia</taxon>
        <taxon>Scleractinia</taxon>
        <taxon>Fungiina</taxon>
        <taxon>Poritidae</taxon>
        <taxon>Porites</taxon>
    </lineage>
</organism>
<dbReference type="InterPro" id="IPR001190">
    <property type="entry name" value="SRCR"/>
</dbReference>
<dbReference type="SUPFAM" id="SSF48726">
    <property type="entry name" value="Immunoglobulin"/>
    <property type="match status" value="6"/>
</dbReference>
<sequence>SVPVRLNGTNFDYGGRVEIFYRGKWGKICRKGWDFKDVKVVCTHLGFKGAVAEFITSEVKNETLPYLMTEVSCSGDELKLSSCKRTDGENDCPDDNGARALCEPKNLNVLGRNPYYLKVGSSETIPCSLLNDTHHIRWYIYDKVATTSGRKIKISGDTLTINDIRVSDGGTYECRGLQYTKFFTIYVIAEFTNKDPQQTLISGKSGEINCTGVGAPVPQFEWKRDDNKTFDKGRFTEMSYGKLRVNPVRPGDEGLYICTMKQNKQYSTGTERQYIYVSVIVAPVVKVFGPIGAVLKGDNVSLNCSIEEGSTPKIYWSKDNLTRSENERVLHLTKVKAEDKGWYTCKAENKAGSYSDDIFLTVDVPPKVNPKLRNQSLSLSSAFDVKCILDGVPHPEVNWTKNGAPLQNNNNTLRIVNATFKDAGQYVCIAESRAGKINISIWIDVTESPQAFVSPSNQTVPEGKPANISCKATGFPKPTLRWTFSEDGDLPQGAVVEHNEGRSFLKLKNASKLMAGTYKCTAKNKANSTTATASLRVLGKPTAAIVESSYPTILAGADIKLTCKVSGLKVEVNWKKNGLPLPKNDSNTLGDSTTLVISNVGSDDSGDYSCEARNPAGSSSSTVKISVAGRVILFPQGK</sequence>
<dbReference type="Pfam" id="PF07679">
    <property type="entry name" value="I-set"/>
    <property type="match status" value="1"/>
</dbReference>
<dbReference type="InterPro" id="IPR003598">
    <property type="entry name" value="Ig_sub2"/>
</dbReference>
<dbReference type="InterPro" id="IPR050958">
    <property type="entry name" value="Cell_Adh-Cytoskel_Orgn"/>
</dbReference>
<reference evidence="6 7" key="1">
    <citation type="submission" date="2022-05" db="EMBL/GenBank/DDBJ databases">
        <authorList>
            <consortium name="Genoscope - CEA"/>
            <person name="William W."/>
        </authorList>
    </citation>
    <scope>NUCLEOTIDE SEQUENCE [LARGE SCALE GENOMIC DNA]</scope>
</reference>
<dbReference type="Pfam" id="PF13927">
    <property type="entry name" value="Ig_3"/>
    <property type="match status" value="4"/>
</dbReference>
<dbReference type="Pfam" id="PF00530">
    <property type="entry name" value="SRCR"/>
    <property type="match status" value="1"/>
</dbReference>
<feature type="disulfide bond" evidence="3">
    <location>
        <begin position="73"/>
        <end position="83"/>
    </location>
</feature>
<feature type="non-terminal residue" evidence="6">
    <location>
        <position position="1"/>
    </location>
</feature>
<dbReference type="InterPro" id="IPR036179">
    <property type="entry name" value="Ig-like_dom_sf"/>
</dbReference>
<keyword evidence="2 3" id="KW-1015">Disulfide bond</keyword>
<dbReference type="InterPro" id="IPR013783">
    <property type="entry name" value="Ig-like_fold"/>
</dbReference>
<gene>
    <name evidence="6" type="ORF">PLOB_00015970</name>
</gene>
<keyword evidence="7" id="KW-1185">Reference proteome</keyword>
<feature type="domain" description="Ig-like" evidence="5">
    <location>
        <begin position="541"/>
        <end position="626"/>
    </location>
</feature>
<dbReference type="SMART" id="SM00409">
    <property type="entry name" value="IG"/>
    <property type="match status" value="6"/>
</dbReference>
<name>A0ABN8MSQ0_9CNID</name>
<evidence type="ECO:0000259" key="5">
    <source>
        <dbReference type="PROSITE" id="PS50835"/>
    </source>
</evidence>
<dbReference type="Proteomes" id="UP001159405">
    <property type="component" value="Unassembled WGS sequence"/>
</dbReference>
<keyword evidence="1" id="KW-0732">Signal</keyword>
<dbReference type="PANTHER" id="PTHR45080">
    <property type="entry name" value="CONTACTIN 5"/>
    <property type="match status" value="1"/>
</dbReference>
<dbReference type="InterPro" id="IPR013106">
    <property type="entry name" value="Ig_V-set"/>
</dbReference>
<dbReference type="PROSITE" id="PS50287">
    <property type="entry name" value="SRCR_2"/>
    <property type="match status" value="1"/>
</dbReference>
<dbReference type="SMART" id="SM00406">
    <property type="entry name" value="IGv"/>
    <property type="match status" value="3"/>
</dbReference>
<protein>
    <submittedName>
        <fullName evidence="6">Uncharacterized protein</fullName>
    </submittedName>
</protein>
<feature type="domain" description="Ig-like" evidence="5">
    <location>
        <begin position="104"/>
        <end position="175"/>
    </location>
</feature>
<feature type="domain" description="Ig-like" evidence="5">
    <location>
        <begin position="189"/>
        <end position="278"/>
    </location>
</feature>
<feature type="domain" description="Ig-like" evidence="5">
    <location>
        <begin position="283"/>
        <end position="361"/>
    </location>
</feature>
<proteinExistence type="predicted"/>
<dbReference type="PANTHER" id="PTHR45080:SF8">
    <property type="entry name" value="IG-LIKE DOMAIN-CONTAINING PROTEIN"/>
    <property type="match status" value="1"/>
</dbReference>
<feature type="domain" description="SRCR" evidence="4">
    <location>
        <begin position="4"/>
        <end position="103"/>
    </location>
</feature>
<dbReference type="InterPro" id="IPR013098">
    <property type="entry name" value="Ig_I-set"/>
</dbReference>
<evidence type="ECO:0000256" key="2">
    <source>
        <dbReference type="ARBA" id="ARBA00023157"/>
    </source>
</evidence>
<evidence type="ECO:0000313" key="6">
    <source>
        <dbReference type="EMBL" id="CAH3033181.1"/>
    </source>
</evidence>
<dbReference type="InterPro" id="IPR007110">
    <property type="entry name" value="Ig-like_dom"/>
</dbReference>
<feature type="domain" description="Ig-like" evidence="5">
    <location>
        <begin position="366"/>
        <end position="440"/>
    </location>
</feature>
<dbReference type="Gene3D" id="2.60.40.10">
    <property type="entry name" value="Immunoglobulins"/>
    <property type="match status" value="6"/>
</dbReference>
<accession>A0ABN8MSQ0</accession>
<dbReference type="SMART" id="SM00202">
    <property type="entry name" value="SR"/>
    <property type="match status" value="1"/>
</dbReference>
<evidence type="ECO:0000313" key="7">
    <source>
        <dbReference type="Proteomes" id="UP001159405"/>
    </source>
</evidence>